<reference evidence="2 3" key="1">
    <citation type="journal article" date="2016" name="Nat. Commun.">
        <title>Thousands of microbial genomes shed light on interconnected biogeochemical processes in an aquifer system.</title>
        <authorList>
            <person name="Anantharaman K."/>
            <person name="Brown C.T."/>
            <person name="Hug L.A."/>
            <person name="Sharon I."/>
            <person name="Castelle C.J."/>
            <person name="Probst A.J."/>
            <person name="Thomas B.C."/>
            <person name="Singh A."/>
            <person name="Wilkins M.J."/>
            <person name="Karaoz U."/>
            <person name="Brodie E.L."/>
            <person name="Williams K.H."/>
            <person name="Hubbard S.S."/>
            <person name="Banfield J.F."/>
        </authorList>
    </citation>
    <scope>NUCLEOTIDE SEQUENCE [LARGE SCALE GENOMIC DNA]</scope>
</reference>
<accession>A0A1F7YG40</accession>
<name>A0A1F7YG40_9BACT</name>
<dbReference type="Pfam" id="PF13367">
    <property type="entry name" value="PrsW-protease"/>
    <property type="match status" value="1"/>
</dbReference>
<feature type="transmembrane region" description="Helical" evidence="1">
    <location>
        <begin position="111"/>
        <end position="130"/>
    </location>
</feature>
<dbReference type="AlphaFoldDB" id="A0A1F7YG40"/>
<gene>
    <name evidence="2" type="ORF">A2628_03825</name>
</gene>
<evidence type="ECO:0000313" key="3">
    <source>
        <dbReference type="Proteomes" id="UP000179221"/>
    </source>
</evidence>
<keyword evidence="1" id="KW-0812">Transmembrane</keyword>
<evidence type="ECO:0008006" key="4">
    <source>
        <dbReference type="Google" id="ProtNLM"/>
    </source>
</evidence>
<proteinExistence type="predicted"/>
<protein>
    <recommendedName>
        <fullName evidence="4">PrsW family intramembrane metalloprotease</fullName>
    </recommendedName>
</protein>
<comment type="caution">
    <text evidence="2">The sequence shown here is derived from an EMBL/GenBank/DDBJ whole genome shotgun (WGS) entry which is preliminary data.</text>
</comment>
<organism evidence="2 3">
    <name type="scientific">Candidatus Woesebacteria bacterium RIFCSPHIGHO2_01_FULL_40_22</name>
    <dbReference type="NCBI Taxonomy" id="1802499"/>
    <lineage>
        <taxon>Bacteria</taxon>
        <taxon>Candidatus Woeseibacteriota</taxon>
    </lineage>
</organism>
<feature type="transmembrane region" description="Helical" evidence="1">
    <location>
        <begin position="52"/>
        <end position="72"/>
    </location>
</feature>
<evidence type="ECO:0000256" key="1">
    <source>
        <dbReference type="SAM" id="Phobius"/>
    </source>
</evidence>
<keyword evidence="1" id="KW-1133">Transmembrane helix</keyword>
<dbReference type="EMBL" id="MGGL01000014">
    <property type="protein sequence ID" value="OGM26304.1"/>
    <property type="molecule type" value="Genomic_DNA"/>
</dbReference>
<feature type="transmembrane region" description="Helical" evidence="1">
    <location>
        <begin position="84"/>
        <end position="105"/>
    </location>
</feature>
<dbReference type="Proteomes" id="UP000179221">
    <property type="component" value="Unassembled WGS sequence"/>
</dbReference>
<keyword evidence="1" id="KW-0472">Membrane</keyword>
<evidence type="ECO:0000313" key="2">
    <source>
        <dbReference type="EMBL" id="OGM26304.1"/>
    </source>
</evidence>
<dbReference type="GO" id="GO:0008233">
    <property type="term" value="F:peptidase activity"/>
    <property type="evidence" value="ECO:0007669"/>
    <property type="project" value="InterPro"/>
</dbReference>
<sequence length="138" mass="15402">MMPVILLSVLFLPFVLWPVEKLLPFPFLVEELVKVIYILLIIKEEEATKERLISATVVGVLFALSESFFFLLNIQAVGTPSTLVTRLVLTLPLHVVTTVLIMLPTLLNKKLIILGFILAATLHFLFNMGVTKLANGPF</sequence>
<dbReference type="InterPro" id="IPR026898">
    <property type="entry name" value="PrsW"/>
</dbReference>